<sequence length="296" mass="32212">MRVNLLHKVPAKHHLINLKEEEEDEEDPRSANPRRRIRCPHQYATKMAACGLFRSLSSNFFTVLPVLTRSATLSPLRLASQPYFERTLATSCRLTAALKFTDKHEWIRVEDDGIGTVGISKFAQEALGDVVYCGLPEVGTQLVQQDEFGALESVKAASELYSPLTGEVVEVNTLLADNPGLVNKSCYDDATVIPGPSSSSGLQMKTGMTGAPTSNEPVREGLSPSRRSLLNHSRTGGGADGERGKPTTCRPAPLRRCRLFLERFGFSDGLKFASFIIASLSLNASCLETGLETRAA</sequence>
<feature type="region of interest" description="Disordered" evidence="7">
    <location>
        <begin position="197"/>
        <end position="249"/>
    </location>
</feature>
<organism evidence="9 10">
    <name type="scientific">Gasterosteus aculeatus aculeatus</name>
    <name type="common">three-spined stickleback</name>
    <dbReference type="NCBI Taxonomy" id="481459"/>
    <lineage>
        <taxon>Eukaryota</taxon>
        <taxon>Metazoa</taxon>
        <taxon>Chordata</taxon>
        <taxon>Craniata</taxon>
        <taxon>Vertebrata</taxon>
        <taxon>Euteleostomi</taxon>
        <taxon>Actinopterygii</taxon>
        <taxon>Neopterygii</taxon>
        <taxon>Teleostei</taxon>
        <taxon>Neoteleostei</taxon>
        <taxon>Acanthomorphata</taxon>
        <taxon>Eupercaria</taxon>
        <taxon>Perciformes</taxon>
        <taxon>Cottioidei</taxon>
        <taxon>Gasterosteales</taxon>
        <taxon>Gasterosteidae</taxon>
        <taxon>Gasterosteus</taxon>
    </lineage>
</organism>
<dbReference type="GO" id="GO:0019464">
    <property type="term" value="P:glycine decarboxylation via glycine cleavage system"/>
    <property type="evidence" value="ECO:0007669"/>
    <property type="project" value="UniProtKB-UniRule"/>
</dbReference>
<dbReference type="InterPro" id="IPR000089">
    <property type="entry name" value="Biotin_lipoyl"/>
</dbReference>
<evidence type="ECO:0000256" key="4">
    <source>
        <dbReference type="ARBA" id="ARBA00046240"/>
    </source>
</evidence>
<keyword evidence="3 6" id="KW-0809">Transit peptide</keyword>
<keyword evidence="6" id="KW-0496">Mitochondrion</keyword>
<dbReference type="Pfam" id="PF01597">
    <property type="entry name" value="GCV_H"/>
    <property type="match status" value="1"/>
</dbReference>
<keyword evidence="2 5" id="KW-0450">Lipoyl</keyword>
<evidence type="ECO:0000313" key="9">
    <source>
        <dbReference type="Ensembl" id="ENSGACP00000016903.2"/>
    </source>
</evidence>
<dbReference type="InterPro" id="IPR011053">
    <property type="entry name" value="Single_hybrid_motif"/>
</dbReference>
<proteinExistence type="inferred from homology"/>
<dbReference type="Ensembl" id="ENSGACT00000016937.2">
    <property type="protein sequence ID" value="ENSGACP00000016903.2"/>
    <property type="gene ID" value="ENSGACG00000012770.2"/>
</dbReference>
<dbReference type="HAMAP" id="MF_00272">
    <property type="entry name" value="GcvH"/>
    <property type="match status" value="1"/>
</dbReference>
<dbReference type="PANTHER" id="PTHR11715:SF10">
    <property type="entry name" value="GLYCINE CLEAVAGE SYSTEM H PROTEIN"/>
    <property type="match status" value="1"/>
</dbReference>
<dbReference type="InterPro" id="IPR002930">
    <property type="entry name" value="GCV_H"/>
</dbReference>
<protein>
    <recommendedName>
        <fullName evidence="6">Glycine cleavage system H protein</fullName>
    </recommendedName>
</protein>
<dbReference type="CDD" id="cd06848">
    <property type="entry name" value="GCS_H"/>
    <property type="match status" value="1"/>
</dbReference>
<dbReference type="GO" id="GO:0005960">
    <property type="term" value="C:glycine cleavage complex"/>
    <property type="evidence" value="ECO:0007669"/>
    <property type="project" value="UniProtKB-UniRule"/>
</dbReference>
<evidence type="ECO:0000256" key="5">
    <source>
        <dbReference type="PIRSR" id="PIRSR617453-50"/>
    </source>
</evidence>
<dbReference type="InterPro" id="IPR003016">
    <property type="entry name" value="2-oxoA_DH_lipoyl-BS"/>
</dbReference>
<comment type="function">
    <text evidence="4">The glycine cleavage system catalyzes the degradation of glycine. The H protein (GCSH) shuttles the methylamine group of glycine from the P protein (GLDC) to the T protein (GCST). Has a pivotal role in the lipoylation of enzymes involved in cellular energetics such as the mitochondrial dihydrolipoyllysine-residue acetyltransferase component of pyruvate dehydrogenase complex (DLAT), and the mitochondrial dihydrolipoyllysine-residue succinyltransferase component of 2-oxoglutarate dehydrogenase complex (DLST).</text>
</comment>
<feature type="modified residue" description="N6-lipoyllysine" evidence="5">
    <location>
        <position position="155"/>
    </location>
</feature>
<feature type="compositionally biased region" description="Polar residues" evidence="7">
    <location>
        <begin position="225"/>
        <end position="234"/>
    </location>
</feature>
<dbReference type="InterPro" id="IPR033753">
    <property type="entry name" value="GCV_H/Fam206"/>
</dbReference>
<dbReference type="GeneTree" id="ENSGT00940000164357"/>
<dbReference type="Bgee" id="ENSGACG00000012787">
    <property type="expression patterns" value="Expressed in telencephalon and 2 other cell types or tissues"/>
</dbReference>
<comment type="subunit">
    <text evidence="6">The glycine cleavage system is composed of four proteins: P, T, L and H.</text>
</comment>
<evidence type="ECO:0000256" key="6">
    <source>
        <dbReference type="RuleBase" id="RU364055"/>
    </source>
</evidence>
<dbReference type="PROSITE" id="PS00189">
    <property type="entry name" value="LIPOYL"/>
    <property type="match status" value="1"/>
</dbReference>
<feature type="domain" description="Lipoyl-binding" evidence="8">
    <location>
        <begin position="114"/>
        <end position="194"/>
    </location>
</feature>
<comment type="cofactor">
    <cofactor evidence="6">
        <name>(R)-lipoate</name>
        <dbReference type="ChEBI" id="CHEBI:83088"/>
    </cofactor>
    <text evidence="6">Binds 1 lipoyl cofactor covalently.</text>
</comment>
<comment type="function">
    <text evidence="6">The H protein shuttles the methylamine group of glycine from the P protein to the T protein.</text>
</comment>
<reference evidence="9 10" key="1">
    <citation type="journal article" date="2021" name="G3 (Bethesda)">
        <title>Improved contiguity of the threespine stickleback genome using long-read sequencing.</title>
        <authorList>
            <person name="Nath S."/>
            <person name="Shaw D.E."/>
            <person name="White M.A."/>
        </authorList>
    </citation>
    <scope>NUCLEOTIDE SEQUENCE [LARGE SCALE GENOMIC DNA]</scope>
    <source>
        <strain evidence="9 10">Lake Benthic</strain>
    </source>
</reference>
<reference evidence="9" key="2">
    <citation type="submission" date="2025-08" db="UniProtKB">
        <authorList>
            <consortium name="Ensembl"/>
        </authorList>
    </citation>
    <scope>IDENTIFICATION</scope>
</reference>
<dbReference type="SUPFAM" id="SSF51230">
    <property type="entry name" value="Single hybrid motif"/>
    <property type="match status" value="1"/>
</dbReference>
<evidence type="ECO:0000259" key="8">
    <source>
        <dbReference type="PROSITE" id="PS50968"/>
    </source>
</evidence>
<accession>G3PH28</accession>
<comment type="subcellular location">
    <subcellularLocation>
        <location evidence="6">Mitochondrion</location>
    </subcellularLocation>
</comment>
<name>G3PH28_GASAC</name>
<evidence type="ECO:0000256" key="3">
    <source>
        <dbReference type="ARBA" id="ARBA00022946"/>
    </source>
</evidence>
<dbReference type="PROSITE" id="PS50968">
    <property type="entry name" value="BIOTINYL_LIPOYL"/>
    <property type="match status" value="1"/>
</dbReference>
<dbReference type="Gene3D" id="2.40.50.100">
    <property type="match status" value="1"/>
</dbReference>
<evidence type="ECO:0000256" key="1">
    <source>
        <dbReference type="ARBA" id="ARBA00009249"/>
    </source>
</evidence>
<evidence type="ECO:0000256" key="2">
    <source>
        <dbReference type="ARBA" id="ARBA00022823"/>
    </source>
</evidence>
<dbReference type="PANTHER" id="PTHR11715">
    <property type="entry name" value="GLYCINE CLEAVAGE SYSTEM H PROTEIN"/>
    <property type="match status" value="1"/>
</dbReference>
<evidence type="ECO:0000256" key="7">
    <source>
        <dbReference type="SAM" id="MobiDB-lite"/>
    </source>
</evidence>
<evidence type="ECO:0000313" key="10">
    <source>
        <dbReference type="Proteomes" id="UP000007635"/>
    </source>
</evidence>
<dbReference type="NCBIfam" id="NF002270">
    <property type="entry name" value="PRK01202.1"/>
    <property type="match status" value="1"/>
</dbReference>
<comment type="similarity">
    <text evidence="1 6">Belongs to the GcvH family.</text>
</comment>
<keyword evidence="10" id="KW-1185">Reference proteome</keyword>
<dbReference type="Proteomes" id="UP000007635">
    <property type="component" value="Chromosome XIX"/>
</dbReference>
<dbReference type="InterPro" id="IPR017453">
    <property type="entry name" value="GCV_H_sub"/>
</dbReference>
<dbReference type="GO" id="GO:0005739">
    <property type="term" value="C:mitochondrion"/>
    <property type="evidence" value="ECO:0007669"/>
    <property type="project" value="UniProtKB-SubCell"/>
</dbReference>
<dbReference type="NCBIfam" id="TIGR00527">
    <property type="entry name" value="gcvH"/>
    <property type="match status" value="1"/>
</dbReference>
<reference evidence="9" key="3">
    <citation type="submission" date="2025-09" db="UniProtKB">
        <authorList>
            <consortium name="Ensembl"/>
        </authorList>
    </citation>
    <scope>IDENTIFICATION</scope>
</reference>
<dbReference type="AlphaFoldDB" id="G3PH28"/>
<dbReference type="GO" id="GO:0009249">
    <property type="term" value="P:protein lipoylation"/>
    <property type="evidence" value="ECO:0007669"/>
    <property type="project" value="TreeGrafter"/>
</dbReference>